<dbReference type="GO" id="GO:0006457">
    <property type="term" value="P:protein folding"/>
    <property type="evidence" value="ECO:0007669"/>
    <property type="project" value="TreeGrafter"/>
</dbReference>
<dbReference type="Pfam" id="PF04969">
    <property type="entry name" value="CS"/>
    <property type="match status" value="1"/>
</dbReference>
<dbReference type="InterPro" id="IPR037898">
    <property type="entry name" value="NudC_fam"/>
</dbReference>
<evidence type="ECO:0000313" key="4">
    <source>
        <dbReference type="Proteomes" id="UP000789595"/>
    </source>
</evidence>
<accession>A0A8J2SJZ8</accession>
<reference evidence="3" key="1">
    <citation type="submission" date="2021-11" db="EMBL/GenBank/DDBJ databases">
        <authorList>
            <consortium name="Genoscope - CEA"/>
            <person name="William W."/>
        </authorList>
    </citation>
    <scope>NUCLEOTIDE SEQUENCE</scope>
</reference>
<feature type="domain" description="CS" evidence="2">
    <location>
        <begin position="124"/>
        <end position="215"/>
    </location>
</feature>
<dbReference type="InterPro" id="IPR007052">
    <property type="entry name" value="CS_dom"/>
</dbReference>
<dbReference type="PANTHER" id="PTHR12356">
    <property type="entry name" value="NUCLEAR MOVEMENT PROTEIN NUDC"/>
    <property type="match status" value="1"/>
</dbReference>
<dbReference type="OrthoDB" id="515366at2759"/>
<sequence>MRRNAMLARLVLAHAVAAVAALCPTTPLHAKFRAPRIIRTAAGEDEDDLAALDAAAKAAQSSADAQNADAAAAPPLGDDDPFWAAVADARIVEGGGASYNRGRVVDASRADAEAARARGVVDLVRAGELRWAQDADRVALFLPVSEETKARSIDVDVTPRALSLSVDGAPILERAPLRHGVDGEGSSWTLEDVASRCLVLELPKLDDAIVWASLLDGRSREEIEDELAMQFGREMEE</sequence>
<evidence type="ECO:0000256" key="1">
    <source>
        <dbReference type="SAM" id="SignalP"/>
    </source>
</evidence>
<name>A0A8J2SJZ8_9STRA</name>
<protein>
    <recommendedName>
        <fullName evidence="2">CS domain-containing protein</fullName>
    </recommendedName>
</protein>
<evidence type="ECO:0000313" key="3">
    <source>
        <dbReference type="EMBL" id="CAH0372261.1"/>
    </source>
</evidence>
<dbReference type="AlphaFoldDB" id="A0A8J2SJZ8"/>
<evidence type="ECO:0000259" key="2">
    <source>
        <dbReference type="PROSITE" id="PS51203"/>
    </source>
</evidence>
<dbReference type="EMBL" id="CAKKNE010000003">
    <property type="protein sequence ID" value="CAH0372261.1"/>
    <property type="molecule type" value="Genomic_DNA"/>
</dbReference>
<keyword evidence="4" id="KW-1185">Reference proteome</keyword>
<dbReference type="PROSITE" id="PS51203">
    <property type="entry name" value="CS"/>
    <property type="match status" value="1"/>
</dbReference>
<comment type="caution">
    <text evidence="3">The sequence shown here is derived from an EMBL/GenBank/DDBJ whole genome shotgun (WGS) entry which is preliminary data.</text>
</comment>
<dbReference type="GO" id="GO:0005737">
    <property type="term" value="C:cytoplasm"/>
    <property type="evidence" value="ECO:0007669"/>
    <property type="project" value="TreeGrafter"/>
</dbReference>
<dbReference type="Gene3D" id="2.60.40.790">
    <property type="match status" value="1"/>
</dbReference>
<dbReference type="GO" id="GO:0051082">
    <property type="term" value="F:unfolded protein binding"/>
    <property type="evidence" value="ECO:0007669"/>
    <property type="project" value="TreeGrafter"/>
</dbReference>
<keyword evidence="1" id="KW-0732">Signal</keyword>
<dbReference type="CDD" id="cd06467">
    <property type="entry name" value="p23_NUDC_like"/>
    <property type="match status" value="1"/>
</dbReference>
<proteinExistence type="predicted"/>
<feature type="chain" id="PRO_5035285645" description="CS domain-containing protein" evidence="1">
    <location>
        <begin position="22"/>
        <end position="237"/>
    </location>
</feature>
<feature type="signal peptide" evidence="1">
    <location>
        <begin position="1"/>
        <end position="21"/>
    </location>
</feature>
<gene>
    <name evidence="3" type="ORF">PECAL_3P22440</name>
</gene>
<dbReference type="Proteomes" id="UP000789595">
    <property type="component" value="Unassembled WGS sequence"/>
</dbReference>
<dbReference type="InterPro" id="IPR008978">
    <property type="entry name" value="HSP20-like_chaperone"/>
</dbReference>
<organism evidence="3 4">
    <name type="scientific">Pelagomonas calceolata</name>
    <dbReference type="NCBI Taxonomy" id="35677"/>
    <lineage>
        <taxon>Eukaryota</taxon>
        <taxon>Sar</taxon>
        <taxon>Stramenopiles</taxon>
        <taxon>Ochrophyta</taxon>
        <taxon>Pelagophyceae</taxon>
        <taxon>Pelagomonadales</taxon>
        <taxon>Pelagomonadaceae</taxon>
        <taxon>Pelagomonas</taxon>
    </lineage>
</organism>
<dbReference type="SUPFAM" id="SSF49764">
    <property type="entry name" value="HSP20-like chaperones"/>
    <property type="match status" value="1"/>
</dbReference>